<dbReference type="HOGENOM" id="CLU_365133_0_0_0"/>
<dbReference type="Proteomes" id="UP000002012">
    <property type="component" value="Chromosome"/>
</dbReference>
<dbReference type="Pfam" id="PF00589">
    <property type="entry name" value="Phage_integrase"/>
    <property type="match status" value="1"/>
</dbReference>
<dbReference type="GO" id="GO:0006310">
    <property type="term" value="P:DNA recombination"/>
    <property type="evidence" value="ECO:0007669"/>
    <property type="project" value="UniProtKB-KW"/>
</dbReference>
<evidence type="ECO:0000259" key="2">
    <source>
        <dbReference type="Pfam" id="PF00589"/>
    </source>
</evidence>
<evidence type="ECO:0000256" key="1">
    <source>
        <dbReference type="ARBA" id="ARBA00023172"/>
    </source>
</evidence>
<organism evidence="3 4">
    <name type="scientific">Denitrovibrio acetiphilus (strain DSM 12809 / NBRC 114555 / N2460)</name>
    <dbReference type="NCBI Taxonomy" id="522772"/>
    <lineage>
        <taxon>Bacteria</taxon>
        <taxon>Pseudomonadati</taxon>
        <taxon>Deferribacterota</taxon>
        <taxon>Deferribacteres</taxon>
        <taxon>Deferribacterales</taxon>
        <taxon>Geovibrionaceae</taxon>
        <taxon>Denitrovibrio</taxon>
    </lineage>
</organism>
<dbReference type="GO" id="GO:0003677">
    <property type="term" value="F:DNA binding"/>
    <property type="evidence" value="ECO:0007669"/>
    <property type="project" value="InterPro"/>
</dbReference>
<dbReference type="AlphaFoldDB" id="D4H569"/>
<keyword evidence="1" id="KW-0233">DNA recombination</keyword>
<dbReference type="EMBL" id="CP001968">
    <property type="protein sequence ID" value="ADD69425.1"/>
    <property type="molecule type" value="Genomic_DNA"/>
</dbReference>
<dbReference type="OrthoDB" id="9157643at2"/>
<dbReference type="PaxDb" id="522772-Dacet_2668"/>
<feature type="domain" description="Tyr recombinase" evidence="2">
    <location>
        <begin position="518"/>
        <end position="637"/>
    </location>
</feature>
<reference evidence="3 4" key="1">
    <citation type="journal article" date="2010" name="Stand. Genomic Sci.">
        <title>Complete genome sequence of Denitrovibrio acetiphilus type strain (N2460).</title>
        <authorList>
            <person name="Kiss H."/>
            <person name="Lang E."/>
            <person name="Lapidus A."/>
            <person name="Copeland A."/>
            <person name="Nolan M."/>
            <person name="Glavina Del Rio T."/>
            <person name="Chen F."/>
            <person name="Lucas S."/>
            <person name="Tice H."/>
            <person name="Cheng J.F."/>
            <person name="Han C."/>
            <person name="Goodwin L."/>
            <person name="Pitluck S."/>
            <person name="Liolios K."/>
            <person name="Pati A."/>
            <person name="Ivanova N."/>
            <person name="Mavromatis K."/>
            <person name="Chen A."/>
            <person name="Palaniappan K."/>
            <person name="Land M."/>
            <person name="Hauser L."/>
            <person name="Chang Y.J."/>
            <person name="Jeffries C.D."/>
            <person name="Detter J.C."/>
            <person name="Brettin T."/>
            <person name="Spring S."/>
            <person name="Rohde M."/>
            <person name="Goker M."/>
            <person name="Woyke T."/>
            <person name="Bristow J."/>
            <person name="Eisen J.A."/>
            <person name="Markowitz V."/>
            <person name="Hugenholtz P."/>
            <person name="Kyrpides N.C."/>
            <person name="Klenk H.P."/>
        </authorList>
    </citation>
    <scope>NUCLEOTIDE SEQUENCE [LARGE SCALE GENOMIC DNA]</scope>
    <source>
        <strain evidence="4">DSM 12809 / NBRC 114555 / N2460</strain>
    </source>
</reference>
<evidence type="ECO:0000313" key="3">
    <source>
        <dbReference type="EMBL" id="ADD69425.1"/>
    </source>
</evidence>
<proteinExistence type="predicted"/>
<sequence length="764" mass="89558">MNIYIDCVRDYHAALCVRMECEQNSKRNKNIEIEIDTLHKIDEVLYPLVTNKKLPVTIEEDRLRKYIKKMKILNENEADNITQRVLCSFIKYLNEQDILDCKIPSIPKKEVRELSFKFSEDAVQQRNKYLKISKEFATRYLAAEIYEQNDYYNELCCAFAFAIVTQSFVTFPNLIKSLRVVKRSQFEDKPYEIKYEHTYLITAEDKKLENRSVRVPLSLTAQVLLAIILKQNKDECPFSDFTSDDFRRWLVKLFDDKKMSYSKLIQVARICNSEKIPPVISTVLSKSVNYYSVKQSRFEHMNWAEYRKKRVSMNDVPEDEPEETKFAPPVKQSMSNQYVKAMKEVQKILNPKKRKQEIKSEMKGFIEGNEELLNGNETFRLLVAYVMDLLSSKKAVSTIYTYYIKFSSLLMEVCDETPLSEYDFDELYSLFVDIVQVDRDVRKHSGGNMTRKVKAFLAWYLPKRTDDKSIINEFLKSPELEGTSSNVKPLLITPLELDMCLEEIKKHETAEAYKIIELLCILGFYCGLRRFEIGKLHLHSFNFDIEAIIRVAKSKTAAGRRNVPIEHMVPEHHRKIIKNYWNKRLGEKKGKLNYKLIAQDLSPYIQNIATLLKKMFNEKTLSFHSLRHCCCSWLATELMLIYYPGAKKYLPTGFRSLHVPPSDLGRFQKLIGTGYRRSTLFHNLAKFMGHAGPETTIERYIHTLDFFAEYFIREADNGRQYMTSKQICNLIQGVNDNTLHRETFTQKPHGMRLKKNVIELISKL</sequence>
<dbReference type="InParanoid" id="D4H569"/>
<dbReference type="Gene3D" id="1.10.443.10">
    <property type="entry name" value="Intergrase catalytic core"/>
    <property type="match status" value="1"/>
</dbReference>
<protein>
    <recommendedName>
        <fullName evidence="2">Tyr recombinase domain-containing protein</fullName>
    </recommendedName>
</protein>
<dbReference type="GO" id="GO:0015074">
    <property type="term" value="P:DNA integration"/>
    <property type="evidence" value="ECO:0007669"/>
    <property type="project" value="InterPro"/>
</dbReference>
<dbReference type="eggNOG" id="COG0582">
    <property type="taxonomic scope" value="Bacteria"/>
</dbReference>
<dbReference type="STRING" id="522772.Dacet_2668"/>
<dbReference type="SUPFAM" id="SSF56349">
    <property type="entry name" value="DNA breaking-rejoining enzymes"/>
    <property type="match status" value="1"/>
</dbReference>
<dbReference type="InterPro" id="IPR013762">
    <property type="entry name" value="Integrase-like_cat_sf"/>
</dbReference>
<dbReference type="InterPro" id="IPR002104">
    <property type="entry name" value="Integrase_catalytic"/>
</dbReference>
<keyword evidence="4" id="KW-1185">Reference proteome</keyword>
<name>D4H569_DENA2</name>
<gene>
    <name evidence="3" type="ordered locus">Dacet_2668</name>
</gene>
<accession>D4H569</accession>
<evidence type="ECO:0000313" key="4">
    <source>
        <dbReference type="Proteomes" id="UP000002012"/>
    </source>
</evidence>
<dbReference type="KEGG" id="dap:Dacet_2668"/>
<dbReference type="InterPro" id="IPR011010">
    <property type="entry name" value="DNA_brk_join_enz"/>
</dbReference>